<dbReference type="Pfam" id="PF04542">
    <property type="entry name" value="Sigma70_r2"/>
    <property type="match status" value="1"/>
</dbReference>
<dbReference type="InterPro" id="IPR039425">
    <property type="entry name" value="RNA_pol_sigma-70-like"/>
</dbReference>
<dbReference type="GO" id="GO:0016987">
    <property type="term" value="F:sigma factor activity"/>
    <property type="evidence" value="ECO:0007669"/>
    <property type="project" value="UniProtKB-KW"/>
</dbReference>
<evidence type="ECO:0000256" key="1">
    <source>
        <dbReference type="ARBA" id="ARBA00010641"/>
    </source>
</evidence>
<dbReference type="SUPFAM" id="SSF88946">
    <property type="entry name" value="Sigma2 domain of RNA polymerase sigma factors"/>
    <property type="match status" value="1"/>
</dbReference>
<proteinExistence type="inferred from homology"/>
<reference evidence="8 9" key="1">
    <citation type="submission" date="2014-01" db="EMBL/GenBank/DDBJ databases">
        <title>Development of a Comparative Genomic Fingerprinting Assay for High Resolution Genotyping of Arcobacter butzleri.</title>
        <authorList>
            <person name="Webb A.L."/>
            <person name="Inglis G.D."/>
            <person name="Kruczkiewicz P."/>
            <person name="Selinger L.B."/>
            <person name="Taboada E.N."/>
        </authorList>
    </citation>
    <scope>NUCLEOTIDE SEQUENCE [LARGE SCALE GENOMIC DNA]</scope>
    <source>
        <strain evidence="8 9">L355</strain>
    </source>
</reference>
<dbReference type="Gene3D" id="1.10.10.10">
    <property type="entry name" value="Winged helix-like DNA-binding domain superfamily/Winged helix DNA-binding domain"/>
    <property type="match status" value="1"/>
</dbReference>
<dbReference type="InterPro" id="IPR013324">
    <property type="entry name" value="RNA_pol_sigma_r3/r4-like"/>
</dbReference>
<dbReference type="InterPro" id="IPR007627">
    <property type="entry name" value="RNA_pol_sigma70_r2"/>
</dbReference>
<evidence type="ECO:0000259" key="6">
    <source>
        <dbReference type="Pfam" id="PF04542"/>
    </source>
</evidence>
<dbReference type="PANTHER" id="PTHR43133">
    <property type="entry name" value="RNA POLYMERASE ECF-TYPE SIGMA FACTO"/>
    <property type="match status" value="1"/>
</dbReference>
<dbReference type="PANTHER" id="PTHR43133:SF8">
    <property type="entry name" value="RNA POLYMERASE SIGMA FACTOR HI_1459-RELATED"/>
    <property type="match status" value="1"/>
</dbReference>
<dbReference type="EMBL" id="JAIW01000060">
    <property type="protein sequence ID" value="KLE08452.1"/>
    <property type="molecule type" value="Genomic_DNA"/>
</dbReference>
<organism evidence="8 9">
    <name type="scientific">Aliarcobacter butzleri L355</name>
    <dbReference type="NCBI Taxonomy" id="1447263"/>
    <lineage>
        <taxon>Bacteria</taxon>
        <taxon>Pseudomonadati</taxon>
        <taxon>Campylobacterota</taxon>
        <taxon>Epsilonproteobacteria</taxon>
        <taxon>Campylobacterales</taxon>
        <taxon>Arcobacteraceae</taxon>
        <taxon>Aliarcobacter</taxon>
    </lineage>
</organism>
<evidence type="ECO:0000256" key="4">
    <source>
        <dbReference type="ARBA" id="ARBA00023125"/>
    </source>
</evidence>
<keyword evidence="2" id="KW-0805">Transcription regulation</keyword>
<dbReference type="NCBIfam" id="TIGR02937">
    <property type="entry name" value="sigma70-ECF"/>
    <property type="match status" value="1"/>
</dbReference>
<dbReference type="SUPFAM" id="SSF88659">
    <property type="entry name" value="Sigma3 and sigma4 domains of RNA polymerase sigma factors"/>
    <property type="match status" value="1"/>
</dbReference>
<dbReference type="InterPro" id="IPR036388">
    <property type="entry name" value="WH-like_DNA-bd_sf"/>
</dbReference>
<dbReference type="Pfam" id="PF08281">
    <property type="entry name" value="Sigma70_r4_2"/>
    <property type="match status" value="1"/>
</dbReference>
<comment type="caution">
    <text evidence="8">The sequence shown here is derived from an EMBL/GenBank/DDBJ whole genome shotgun (WGS) entry which is preliminary data.</text>
</comment>
<gene>
    <name evidence="8" type="ORF">AF80_09150</name>
</gene>
<dbReference type="InterPro" id="IPR013249">
    <property type="entry name" value="RNA_pol_sigma70_r4_t2"/>
</dbReference>
<keyword evidence="5" id="KW-0804">Transcription</keyword>
<evidence type="ECO:0000259" key="7">
    <source>
        <dbReference type="Pfam" id="PF08281"/>
    </source>
</evidence>
<dbReference type="Gene3D" id="1.10.1740.10">
    <property type="match status" value="1"/>
</dbReference>
<dbReference type="GeneID" id="24305430"/>
<dbReference type="Proteomes" id="UP000035154">
    <property type="component" value="Unassembled WGS sequence"/>
</dbReference>
<evidence type="ECO:0000256" key="2">
    <source>
        <dbReference type="ARBA" id="ARBA00023015"/>
    </source>
</evidence>
<sequence length="157" mass="18775">MLKYYKELFLYIKDKIPNKDNAQDIVQETYEKVISIKNSKEIENERALLYKVAKNIIIDRLRKNKNYKEISYEEENFISQSKAPEDLAIEQNQQDILMKELKKLPPKRKEAFVLHILEGYTKEEIANIMNISYLAVEKHISRATIELREKLRKKEEI</sequence>
<dbReference type="GO" id="GO:0006352">
    <property type="term" value="P:DNA-templated transcription initiation"/>
    <property type="evidence" value="ECO:0007669"/>
    <property type="project" value="InterPro"/>
</dbReference>
<keyword evidence="4" id="KW-0238">DNA-binding</keyword>
<evidence type="ECO:0000256" key="3">
    <source>
        <dbReference type="ARBA" id="ARBA00023082"/>
    </source>
</evidence>
<accession>A0A0G9KPD7</accession>
<dbReference type="PATRIC" id="fig|1447263.3.peg.1784"/>
<evidence type="ECO:0000256" key="5">
    <source>
        <dbReference type="ARBA" id="ARBA00023163"/>
    </source>
</evidence>
<dbReference type="InterPro" id="IPR014284">
    <property type="entry name" value="RNA_pol_sigma-70_dom"/>
</dbReference>
<evidence type="ECO:0000313" key="8">
    <source>
        <dbReference type="EMBL" id="KLE08452.1"/>
    </source>
</evidence>
<dbReference type="AlphaFoldDB" id="A0A0G9KPD7"/>
<protein>
    <submittedName>
        <fullName evidence="8">RNA polymerase sigma factor</fullName>
    </submittedName>
</protein>
<dbReference type="GO" id="GO:0003677">
    <property type="term" value="F:DNA binding"/>
    <property type="evidence" value="ECO:0007669"/>
    <property type="project" value="UniProtKB-KW"/>
</dbReference>
<feature type="domain" description="RNA polymerase sigma factor 70 region 4 type 2" evidence="7">
    <location>
        <begin position="96"/>
        <end position="143"/>
    </location>
</feature>
<comment type="similarity">
    <text evidence="1">Belongs to the sigma-70 factor family. ECF subfamily.</text>
</comment>
<keyword evidence="3" id="KW-0731">Sigma factor</keyword>
<dbReference type="RefSeq" id="WP_004509683.1">
    <property type="nucleotide sequence ID" value="NZ_JAIW01000060.1"/>
</dbReference>
<dbReference type="InterPro" id="IPR013325">
    <property type="entry name" value="RNA_pol_sigma_r2"/>
</dbReference>
<name>A0A0G9KPD7_9BACT</name>
<evidence type="ECO:0000313" key="9">
    <source>
        <dbReference type="Proteomes" id="UP000035154"/>
    </source>
</evidence>
<feature type="domain" description="RNA polymerase sigma-70 region 2" evidence="6">
    <location>
        <begin position="4"/>
        <end position="65"/>
    </location>
</feature>